<dbReference type="AlphaFoldDB" id="A0AAX2CDK6"/>
<dbReference type="Proteomes" id="UP000242164">
    <property type="component" value="Unassembled WGS sequence"/>
</dbReference>
<accession>A0AAX2CDK6</accession>
<evidence type="ECO:0000313" key="3">
    <source>
        <dbReference type="Proteomes" id="UP000242164"/>
    </source>
</evidence>
<name>A0AAX2CDK6_9BACI</name>
<reference evidence="2 3" key="1">
    <citation type="submission" date="2016-08" db="EMBL/GenBank/DDBJ databases">
        <authorList>
            <person name="Loux V."/>
            <person name="Rue O."/>
        </authorList>
    </citation>
    <scope>NUCLEOTIDE SEQUENCE [LARGE SCALE GENOMIC DNA]</scope>
    <source>
        <strain evidence="2 3">AFSSA_08CEB44bac</strain>
    </source>
</reference>
<sequence>MSACKSLESTKEVKQESASKGQKEEKNQKSKSYEMTLESAEYTLPERDSTPLNGRVLKGKVGIKNIGKEALRFSPDDFALYVKNENVFEIW</sequence>
<comment type="caution">
    <text evidence="2">The sequence shown here is derived from an EMBL/GenBank/DDBJ whole genome shotgun (WGS) entry which is preliminary data.</text>
</comment>
<dbReference type="RefSeq" id="WP_011983881.1">
    <property type="nucleotide sequence ID" value="NZ_CP024096.1"/>
</dbReference>
<protein>
    <recommendedName>
        <fullName evidence="4">DUF4352 domain-containing protein</fullName>
    </recommendedName>
</protein>
<evidence type="ECO:0000313" key="2">
    <source>
        <dbReference type="EMBL" id="SCL86095.1"/>
    </source>
</evidence>
<proteinExistence type="predicted"/>
<feature type="compositionally biased region" description="Basic and acidic residues" evidence="1">
    <location>
        <begin position="8"/>
        <end position="32"/>
    </location>
</feature>
<dbReference type="EMBL" id="FMIK01000017">
    <property type="protein sequence ID" value="SCL86095.1"/>
    <property type="molecule type" value="Genomic_DNA"/>
</dbReference>
<feature type="region of interest" description="Disordered" evidence="1">
    <location>
        <begin position="1"/>
        <end position="33"/>
    </location>
</feature>
<organism evidence="2 3">
    <name type="scientific">Bacillus cytotoxicus</name>
    <dbReference type="NCBI Taxonomy" id="580165"/>
    <lineage>
        <taxon>Bacteria</taxon>
        <taxon>Bacillati</taxon>
        <taxon>Bacillota</taxon>
        <taxon>Bacilli</taxon>
        <taxon>Bacillales</taxon>
        <taxon>Bacillaceae</taxon>
        <taxon>Bacillus</taxon>
        <taxon>Bacillus cereus group</taxon>
    </lineage>
</organism>
<evidence type="ECO:0008006" key="4">
    <source>
        <dbReference type="Google" id="ProtNLM"/>
    </source>
</evidence>
<evidence type="ECO:0000256" key="1">
    <source>
        <dbReference type="SAM" id="MobiDB-lite"/>
    </source>
</evidence>
<gene>
    <name evidence="2" type="ORF">BCB44BAC_00887</name>
</gene>